<evidence type="ECO:0000313" key="4">
    <source>
        <dbReference type="EMBL" id="AAZ96624.1"/>
    </source>
</evidence>
<dbReference type="GO" id="GO:0035556">
    <property type="term" value="P:intracellular signal transduction"/>
    <property type="evidence" value="ECO:0007669"/>
    <property type="project" value="InterPro"/>
</dbReference>
<evidence type="ECO:0000313" key="5">
    <source>
        <dbReference type="Proteomes" id="UP000008291"/>
    </source>
</evidence>
<dbReference type="eggNOG" id="COG5000">
    <property type="taxonomic scope" value="Bacteria"/>
</dbReference>
<dbReference type="InterPro" id="IPR001054">
    <property type="entry name" value="A/G_cyclase"/>
</dbReference>
<dbReference type="STRING" id="292415.Tbd_0671"/>
<evidence type="ECO:0000259" key="3">
    <source>
        <dbReference type="PROSITE" id="PS50885"/>
    </source>
</evidence>
<dbReference type="PANTHER" id="PTHR43081:SF1">
    <property type="entry name" value="ADENYLATE CYCLASE, TERMINAL-DIFFERENTIATION SPECIFIC"/>
    <property type="match status" value="1"/>
</dbReference>
<dbReference type="SMART" id="SM00304">
    <property type="entry name" value="HAMP"/>
    <property type="match status" value="1"/>
</dbReference>
<dbReference type="CDD" id="cd06225">
    <property type="entry name" value="HAMP"/>
    <property type="match status" value="1"/>
</dbReference>
<dbReference type="PROSITE" id="PS50885">
    <property type="entry name" value="HAMP"/>
    <property type="match status" value="1"/>
</dbReference>
<dbReference type="Gene3D" id="3.30.70.1230">
    <property type="entry name" value="Nucleotide cyclase"/>
    <property type="match status" value="1"/>
</dbReference>
<gene>
    <name evidence="4" type="ordered locus">Tbd_0671</name>
</gene>
<dbReference type="InterPro" id="IPR003660">
    <property type="entry name" value="HAMP_dom"/>
</dbReference>
<dbReference type="GO" id="GO:0016020">
    <property type="term" value="C:membrane"/>
    <property type="evidence" value="ECO:0007669"/>
    <property type="project" value="InterPro"/>
</dbReference>
<dbReference type="PANTHER" id="PTHR43081">
    <property type="entry name" value="ADENYLATE CYCLASE, TERMINAL-DIFFERENTIATION SPECIFIC-RELATED"/>
    <property type="match status" value="1"/>
</dbReference>
<protein>
    <submittedName>
        <fullName evidence="4">Putative Adenylate/Guanylate Cyclase</fullName>
    </submittedName>
</protein>
<dbReference type="Pfam" id="PF00211">
    <property type="entry name" value="Guanylate_cyc"/>
    <property type="match status" value="1"/>
</dbReference>
<dbReference type="GO" id="GO:0006171">
    <property type="term" value="P:cAMP biosynthetic process"/>
    <property type="evidence" value="ECO:0007669"/>
    <property type="project" value="TreeGrafter"/>
</dbReference>
<dbReference type="SUPFAM" id="SSF158472">
    <property type="entry name" value="HAMP domain-like"/>
    <property type="match status" value="1"/>
</dbReference>
<evidence type="ECO:0000256" key="1">
    <source>
        <dbReference type="SAM" id="Phobius"/>
    </source>
</evidence>
<dbReference type="Proteomes" id="UP000008291">
    <property type="component" value="Chromosome"/>
</dbReference>
<proteinExistence type="predicted"/>
<dbReference type="KEGG" id="tbd:Tbd_0671"/>
<dbReference type="SUPFAM" id="SSF55073">
    <property type="entry name" value="Nucleotide cyclase"/>
    <property type="match status" value="1"/>
</dbReference>
<name>Q3SKZ7_THIDA</name>
<evidence type="ECO:0000259" key="2">
    <source>
        <dbReference type="PROSITE" id="PS50125"/>
    </source>
</evidence>
<keyword evidence="1" id="KW-0812">Transmembrane</keyword>
<dbReference type="GO" id="GO:0004016">
    <property type="term" value="F:adenylate cyclase activity"/>
    <property type="evidence" value="ECO:0007669"/>
    <property type="project" value="UniProtKB-ARBA"/>
</dbReference>
<dbReference type="AlphaFoldDB" id="Q3SKZ7"/>
<sequence>MDEPARCARVEGIEQPGDRVRLPISLKIFSITTALLVLMVAVTWLSVLNFRHLNGQVRALSDWYLPLEQQVASVEILIRQQMVHMERVMAGIEAARPDPDYLARESTSFDARGVNADQIIDSSLRFLAEADAEKAIDLDRVTLAKLAEQLPAIQTARQQFHRTFRLFQIEAEEGTPRSQNLVRDALLREKDRVDVEIGKTIELLAKLTQDTAAAAKAEEARATTLNWIVTGVATLLGLIFATFVTRSLVDSVRRLVGGTQAVEAGDLGVEIRVRTRDEMATLASSFNHMVLGLREKERIRETFGQYVDPRIVKSLLDNRIAADRGQREVMTVFFSDLEGFTRMCEDLTPDAAVRFLNRYFAMMSEVIRGRQGIVDKYIGDSVMAFWGPPFTDAKGHAQLGCLAALDQMAKMDAFRASLPELFGVKHGLPDVQVRMGIASGEVTVGNIGSETSRGYTVIGDTVNLASRLEQANKFYGTRILVSEGTRKLAGDDFAVREIDSLRVAGKLQPVRVYELLGMANELSEASRLAVTAYEAGLARYRAEDWTAAEAAFRECLAKAPGDRPSAVMLARVEAFRKAPPVAGWKGVWVAGSK</sequence>
<keyword evidence="1" id="KW-0472">Membrane</keyword>
<keyword evidence="1" id="KW-1133">Transmembrane helix</keyword>
<dbReference type="HOGENOM" id="CLU_473014_0_0_4"/>
<reference evidence="4 5" key="1">
    <citation type="journal article" date="2006" name="J. Bacteriol.">
        <title>The genome sequence of the obligately chemolithoautotrophic, facultatively anaerobic bacterium Thiobacillus denitrificans.</title>
        <authorList>
            <person name="Beller H.R."/>
            <person name="Chain P.S."/>
            <person name="Letain T.E."/>
            <person name="Chakicherla A."/>
            <person name="Larimer F.W."/>
            <person name="Richardson P.M."/>
            <person name="Coleman M.A."/>
            <person name="Wood A.P."/>
            <person name="Kelly D.P."/>
        </authorList>
    </citation>
    <scope>NUCLEOTIDE SEQUENCE [LARGE SCALE GENOMIC DNA]</scope>
    <source>
        <strain evidence="4 5">ATCC 25259</strain>
    </source>
</reference>
<dbReference type="PROSITE" id="PS50125">
    <property type="entry name" value="GUANYLATE_CYCLASE_2"/>
    <property type="match status" value="1"/>
</dbReference>
<dbReference type="EMBL" id="CP000116">
    <property type="protein sequence ID" value="AAZ96624.1"/>
    <property type="molecule type" value="Genomic_DNA"/>
</dbReference>
<keyword evidence="5" id="KW-1185">Reference proteome</keyword>
<dbReference type="CDD" id="cd07302">
    <property type="entry name" value="CHD"/>
    <property type="match status" value="1"/>
</dbReference>
<feature type="transmembrane region" description="Helical" evidence="1">
    <location>
        <begin position="225"/>
        <end position="244"/>
    </location>
</feature>
<dbReference type="Gene3D" id="6.10.340.10">
    <property type="match status" value="1"/>
</dbReference>
<feature type="transmembrane region" description="Helical" evidence="1">
    <location>
        <begin position="28"/>
        <end position="48"/>
    </location>
</feature>
<feature type="domain" description="HAMP" evidence="3">
    <location>
        <begin position="246"/>
        <end position="298"/>
    </location>
</feature>
<accession>Q3SKZ7</accession>
<feature type="domain" description="Guanylate cyclase" evidence="2">
    <location>
        <begin position="331"/>
        <end position="469"/>
    </location>
</feature>
<dbReference type="SMART" id="SM00044">
    <property type="entry name" value="CYCc"/>
    <property type="match status" value="1"/>
</dbReference>
<dbReference type="Pfam" id="PF00672">
    <property type="entry name" value="HAMP"/>
    <property type="match status" value="1"/>
</dbReference>
<dbReference type="InterPro" id="IPR050697">
    <property type="entry name" value="Adenylyl/Guanylyl_Cyclase_3/4"/>
</dbReference>
<dbReference type="InterPro" id="IPR029787">
    <property type="entry name" value="Nucleotide_cyclase"/>
</dbReference>
<dbReference type="eggNOG" id="COG2114">
    <property type="taxonomic scope" value="Bacteria"/>
</dbReference>
<organism evidence="4 5">
    <name type="scientific">Thiobacillus denitrificans (strain ATCC 25259 / T1)</name>
    <dbReference type="NCBI Taxonomy" id="292415"/>
    <lineage>
        <taxon>Bacteria</taxon>
        <taxon>Pseudomonadati</taxon>
        <taxon>Pseudomonadota</taxon>
        <taxon>Betaproteobacteria</taxon>
        <taxon>Nitrosomonadales</taxon>
        <taxon>Thiobacillaceae</taxon>
        <taxon>Thiobacillus</taxon>
    </lineage>
</organism>